<reference evidence="2" key="1">
    <citation type="journal article" date="2019" name="Int. J. Syst. Evol. Microbiol.">
        <title>The Global Catalogue of Microorganisms (GCM) 10K type strain sequencing project: providing services to taxonomists for standard genome sequencing and annotation.</title>
        <authorList>
            <consortium name="The Broad Institute Genomics Platform"/>
            <consortium name="The Broad Institute Genome Sequencing Center for Infectious Disease"/>
            <person name="Wu L."/>
            <person name="Ma J."/>
        </authorList>
    </citation>
    <scope>NUCLEOTIDE SEQUENCE [LARGE SCALE GENOMIC DNA]</scope>
    <source>
        <strain evidence="2">CGMCC 4.7645</strain>
    </source>
</reference>
<keyword evidence="2" id="KW-1185">Reference proteome</keyword>
<evidence type="ECO:0000313" key="1">
    <source>
        <dbReference type="EMBL" id="MFD2420127.1"/>
    </source>
</evidence>
<dbReference type="RefSeq" id="WP_378268157.1">
    <property type="nucleotide sequence ID" value="NZ_JBHUKR010000017.1"/>
</dbReference>
<dbReference type="SUPFAM" id="SSF52172">
    <property type="entry name" value="CheY-like"/>
    <property type="match status" value="1"/>
</dbReference>
<evidence type="ECO:0008006" key="3">
    <source>
        <dbReference type="Google" id="ProtNLM"/>
    </source>
</evidence>
<evidence type="ECO:0000313" key="2">
    <source>
        <dbReference type="Proteomes" id="UP001597417"/>
    </source>
</evidence>
<dbReference type="Gene3D" id="6.10.250.690">
    <property type="match status" value="1"/>
</dbReference>
<gene>
    <name evidence="1" type="ORF">ACFSXZ_27735</name>
</gene>
<sequence length="99" mass="11265">MIARRPPAMTANGRFPPSFRVLLLEMGADDYVVKPFGFREPLALYRFGPHIAESVTRLQRDHRVDLARKTEVRHWISTKESLGVHLTNNKLVVAGSVVR</sequence>
<comment type="caution">
    <text evidence="1">The sequence shown here is derived from an EMBL/GenBank/DDBJ whole genome shotgun (WGS) entry which is preliminary data.</text>
</comment>
<dbReference type="EMBL" id="JBHUKR010000017">
    <property type="protein sequence ID" value="MFD2420127.1"/>
    <property type="molecule type" value="Genomic_DNA"/>
</dbReference>
<name>A0ABW5G239_9PSEU</name>
<dbReference type="Proteomes" id="UP001597417">
    <property type="component" value="Unassembled WGS sequence"/>
</dbReference>
<organism evidence="1 2">
    <name type="scientific">Amycolatopsis pigmentata</name>
    <dbReference type="NCBI Taxonomy" id="450801"/>
    <lineage>
        <taxon>Bacteria</taxon>
        <taxon>Bacillati</taxon>
        <taxon>Actinomycetota</taxon>
        <taxon>Actinomycetes</taxon>
        <taxon>Pseudonocardiales</taxon>
        <taxon>Pseudonocardiaceae</taxon>
        <taxon>Amycolatopsis</taxon>
    </lineage>
</organism>
<protein>
    <recommendedName>
        <fullName evidence="3">Response regulatory domain-containing protein</fullName>
    </recommendedName>
</protein>
<proteinExistence type="predicted"/>
<accession>A0ABW5G239</accession>
<dbReference type="InterPro" id="IPR011006">
    <property type="entry name" value="CheY-like_superfamily"/>
</dbReference>